<sequence length="346" mass="37177">MAIGIALIGSGIFAKEEHLPAIQDTPSLHLKAVYSRTLKSAQALAEKLSDVALYSDDQDDGKKFDDLLQRDDIQAVVIALPILAQPTYIKQALAAGKHVLAEKPIAHDVATAQSLLSWTCDAKNASATYRVAENFRFLDSFTWAAQQLASLGRVLTFGVRVAAMVHAGSKYYETSWRQKPEYQGGFVLDGGIHFVAATRLLLHGAGGRKITKAAAFTAQLQPHLPPVDTLNATLQLDNGASGTFSVSFGTSDSASEYLVACERGTVHVSRGKVVVRRQGREDAEETREFPGEGNGVKSEIKAWAQSLEQGCPNEMQSPQEALSDLQVLEACLKSGGQGGTPVEVQQ</sequence>
<evidence type="ECO:0000313" key="3">
    <source>
        <dbReference type="EMBL" id="EOA87278.1"/>
    </source>
</evidence>
<dbReference type="GO" id="GO:0006740">
    <property type="term" value="P:NADPH regeneration"/>
    <property type="evidence" value="ECO:0007669"/>
    <property type="project" value="TreeGrafter"/>
</dbReference>
<feature type="domain" description="Gfo/Idh/MocA-like oxidoreductase N-terminal" evidence="1">
    <location>
        <begin position="4"/>
        <end position="117"/>
    </location>
</feature>
<accession>R0K2A9</accession>
<evidence type="ECO:0000259" key="2">
    <source>
        <dbReference type="Pfam" id="PF02894"/>
    </source>
</evidence>
<dbReference type="GO" id="GO:0000166">
    <property type="term" value="F:nucleotide binding"/>
    <property type="evidence" value="ECO:0007669"/>
    <property type="project" value="InterPro"/>
</dbReference>
<dbReference type="Pfam" id="PF02894">
    <property type="entry name" value="GFO_IDH_MocA_C"/>
    <property type="match status" value="1"/>
</dbReference>
<dbReference type="PANTHER" id="PTHR42840">
    <property type="entry name" value="NAD(P)-BINDING ROSSMANN-FOLD SUPERFAMILY PROTEIN-RELATED"/>
    <property type="match status" value="1"/>
</dbReference>
<dbReference type="InterPro" id="IPR004104">
    <property type="entry name" value="Gfo/Idh/MocA-like_OxRdtase_C"/>
</dbReference>
<dbReference type="HOGENOM" id="CLU_023194_3_1_1"/>
<dbReference type="GO" id="GO:0005737">
    <property type="term" value="C:cytoplasm"/>
    <property type="evidence" value="ECO:0007669"/>
    <property type="project" value="TreeGrafter"/>
</dbReference>
<organism evidence="3 4">
    <name type="scientific">Exserohilum turcicum (strain 28A)</name>
    <name type="common">Northern leaf blight fungus</name>
    <name type="synonym">Setosphaeria turcica</name>
    <dbReference type="NCBI Taxonomy" id="671987"/>
    <lineage>
        <taxon>Eukaryota</taxon>
        <taxon>Fungi</taxon>
        <taxon>Dikarya</taxon>
        <taxon>Ascomycota</taxon>
        <taxon>Pezizomycotina</taxon>
        <taxon>Dothideomycetes</taxon>
        <taxon>Pleosporomycetidae</taxon>
        <taxon>Pleosporales</taxon>
        <taxon>Pleosporineae</taxon>
        <taxon>Pleosporaceae</taxon>
        <taxon>Exserohilum</taxon>
    </lineage>
</organism>
<dbReference type="InterPro" id="IPR036291">
    <property type="entry name" value="NAD(P)-bd_dom_sf"/>
</dbReference>
<reference evidence="3 4" key="2">
    <citation type="journal article" date="2013" name="PLoS Genet.">
        <title>Comparative genome structure, secondary metabolite, and effector coding capacity across Cochliobolus pathogens.</title>
        <authorList>
            <person name="Condon B.J."/>
            <person name="Leng Y."/>
            <person name="Wu D."/>
            <person name="Bushley K.E."/>
            <person name="Ohm R.A."/>
            <person name="Otillar R."/>
            <person name="Martin J."/>
            <person name="Schackwitz W."/>
            <person name="Grimwood J."/>
            <person name="MohdZainudin N."/>
            <person name="Xue C."/>
            <person name="Wang R."/>
            <person name="Manning V.A."/>
            <person name="Dhillon B."/>
            <person name="Tu Z.J."/>
            <person name="Steffenson B.J."/>
            <person name="Salamov A."/>
            <person name="Sun H."/>
            <person name="Lowry S."/>
            <person name="LaButti K."/>
            <person name="Han J."/>
            <person name="Copeland A."/>
            <person name="Lindquist E."/>
            <person name="Barry K."/>
            <person name="Schmutz J."/>
            <person name="Baker S.E."/>
            <person name="Ciuffetti L.M."/>
            <person name="Grigoriev I.V."/>
            <person name="Zhong S."/>
            <person name="Turgeon B.G."/>
        </authorList>
    </citation>
    <scope>NUCLEOTIDE SEQUENCE [LARGE SCALE GENOMIC DNA]</scope>
    <source>
        <strain evidence="4">28A</strain>
    </source>
</reference>
<feature type="domain" description="Gfo/Idh/MocA-like oxidoreductase C-terminal" evidence="2">
    <location>
        <begin position="150"/>
        <end position="344"/>
    </location>
</feature>
<dbReference type="Pfam" id="PF01408">
    <property type="entry name" value="GFO_IDH_MocA"/>
    <property type="match status" value="1"/>
</dbReference>
<dbReference type="Proteomes" id="UP000016935">
    <property type="component" value="Unassembled WGS sequence"/>
</dbReference>
<dbReference type="OrthoDB" id="64915at2759"/>
<dbReference type="GeneID" id="19396334"/>
<evidence type="ECO:0008006" key="5">
    <source>
        <dbReference type="Google" id="ProtNLM"/>
    </source>
</evidence>
<dbReference type="SUPFAM" id="SSF51735">
    <property type="entry name" value="NAD(P)-binding Rossmann-fold domains"/>
    <property type="match status" value="1"/>
</dbReference>
<dbReference type="STRING" id="671987.R0K2A9"/>
<proteinExistence type="predicted"/>
<dbReference type="RefSeq" id="XP_008025728.1">
    <property type="nucleotide sequence ID" value="XM_008027537.1"/>
</dbReference>
<dbReference type="AlphaFoldDB" id="R0K2A9"/>
<dbReference type="InterPro" id="IPR000683">
    <property type="entry name" value="Gfo/Idh/MocA-like_OxRdtase_N"/>
</dbReference>
<dbReference type="GO" id="GO:0016491">
    <property type="term" value="F:oxidoreductase activity"/>
    <property type="evidence" value="ECO:0007669"/>
    <property type="project" value="TreeGrafter"/>
</dbReference>
<dbReference type="Gene3D" id="3.40.50.720">
    <property type="entry name" value="NAD(P)-binding Rossmann-like Domain"/>
    <property type="match status" value="1"/>
</dbReference>
<dbReference type="EMBL" id="KB908592">
    <property type="protein sequence ID" value="EOA87278.1"/>
    <property type="molecule type" value="Genomic_DNA"/>
</dbReference>
<dbReference type="Gene3D" id="3.30.360.10">
    <property type="entry name" value="Dihydrodipicolinate Reductase, domain 2"/>
    <property type="match status" value="1"/>
</dbReference>
<dbReference type="eggNOG" id="KOG2742">
    <property type="taxonomic scope" value="Eukaryota"/>
</dbReference>
<dbReference type="SUPFAM" id="SSF55347">
    <property type="entry name" value="Glyceraldehyde-3-phosphate dehydrogenase-like, C-terminal domain"/>
    <property type="match status" value="1"/>
</dbReference>
<protein>
    <recommendedName>
        <fullName evidence="5">NAD(P)-binding protein</fullName>
    </recommendedName>
</protein>
<reference evidence="3 4" key="1">
    <citation type="journal article" date="2012" name="PLoS Pathog.">
        <title>Diverse lifestyles and strategies of plant pathogenesis encoded in the genomes of eighteen Dothideomycetes fungi.</title>
        <authorList>
            <person name="Ohm R.A."/>
            <person name="Feau N."/>
            <person name="Henrissat B."/>
            <person name="Schoch C.L."/>
            <person name="Horwitz B.A."/>
            <person name="Barry K.W."/>
            <person name="Condon B.J."/>
            <person name="Copeland A.C."/>
            <person name="Dhillon B."/>
            <person name="Glaser F."/>
            <person name="Hesse C.N."/>
            <person name="Kosti I."/>
            <person name="LaButti K."/>
            <person name="Lindquist E.A."/>
            <person name="Lucas S."/>
            <person name="Salamov A.A."/>
            <person name="Bradshaw R.E."/>
            <person name="Ciuffetti L."/>
            <person name="Hamelin R.C."/>
            <person name="Kema G.H.J."/>
            <person name="Lawrence C."/>
            <person name="Scott J.A."/>
            <person name="Spatafora J.W."/>
            <person name="Turgeon B.G."/>
            <person name="de Wit P.J.G.M."/>
            <person name="Zhong S."/>
            <person name="Goodwin S.B."/>
            <person name="Grigoriev I.V."/>
        </authorList>
    </citation>
    <scope>NUCLEOTIDE SEQUENCE [LARGE SCALE GENOMIC DNA]</scope>
    <source>
        <strain evidence="4">28A</strain>
    </source>
</reference>
<gene>
    <name evidence="3" type="ORF">SETTUDRAFT_135946</name>
</gene>
<keyword evidence="4" id="KW-1185">Reference proteome</keyword>
<dbReference type="PANTHER" id="PTHR42840:SF5">
    <property type="entry name" value="NAD(P)-BINDING ROSSMANN-FOLD SUPERFAMILY PROTEIN"/>
    <property type="match status" value="1"/>
</dbReference>
<evidence type="ECO:0000259" key="1">
    <source>
        <dbReference type="Pfam" id="PF01408"/>
    </source>
</evidence>
<evidence type="ECO:0000313" key="4">
    <source>
        <dbReference type="Proteomes" id="UP000016935"/>
    </source>
</evidence>
<name>R0K2A9_EXST2</name>